<reference evidence="1 2" key="1">
    <citation type="submission" date="2017-12" db="EMBL/GenBank/DDBJ databases">
        <title>Complete genome sequence of Spiroplasma monobiae MQ-1 (ATCC 33825).</title>
        <authorList>
            <person name="Tsai Y.-M."/>
            <person name="Lo W.-S."/>
            <person name="Wu P.-S."/>
            <person name="Cho S.-T."/>
            <person name="Kuo C.-H."/>
        </authorList>
    </citation>
    <scope>NUCLEOTIDE SEQUENCE [LARGE SCALE GENOMIC DNA]</scope>
    <source>
        <strain evidence="1 2">MQ-1</strain>
    </source>
</reference>
<dbReference type="Proteomes" id="UP000234790">
    <property type="component" value="Chromosome"/>
</dbReference>
<dbReference type="RefSeq" id="WP_101780578.1">
    <property type="nucleotide sequence ID" value="NZ_CP025543.1"/>
</dbReference>
<dbReference type="AlphaFoldDB" id="A0A2K9LTX9"/>
<protein>
    <submittedName>
        <fullName evidence="1">Uncharacterized protein</fullName>
    </submittedName>
</protein>
<organism evidence="1 2">
    <name type="scientific">Spiroplasma monobiae MQ-1</name>
    <dbReference type="NCBI Taxonomy" id="1336748"/>
    <lineage>
        <taxon>Bacteria</taxon>
        <taxon>Bacillati</taxon>
        <taxon>Mycoplasmatota</taxon>
        <taxon>Mollicutes</taxon>
        <taxon>Entomoplasmatales</taxon>
        <taxon>Spiroplasmataceae</taxon>
        <taxon>Spiroplasma</taxon>
    </lineage>
</organism>
<proteinExistence type="predicted"/>
<dbReference type="OrthoDB" id="391572at2"/>
<dbReference type="EMBL" id="CP025543">
    <property type="protein sequence ID" value="AUM62517.1"/>
    <property type="molecule type" value="Genomic_DNA"/>
</dbReference>
<evidence type="ECO:0000313" key="2">
    <source>
        <dbReference type="Proteomes" id="UP000234790"/>
    </source>
</evidence>
<keyword evidence="2" id="KW-1185">Reference proteome</keyword>
<gene>
    <name evidence="1" type="ORF">SMONO_v1c02680</name>
</gene>
<accession>A0A2K9LTX9</accession>
<evidence type="ECO:0000313" key="1">
    <source>
        <dbReference type="EMBL" id="AUM62517.1"/>
    </source>
</evidence>
<name>A0A2K9LTX9_SPISQ</name>
<sequence length="532" mass="63925">MREIDKQSIFWFGLHNLAQENAQLKYYITTQKELIYNLYPVVYLGVVQYSLYRGIVLDEIPLEESNTYTEYILQRYEEIYKIRYRFVKDKPKKANLKDEETYELCEEIISNLLLPYINEYCFRTYDMWKNLAQAYIRESAINYEYDINHESDDGKIKTSMLYPFYFTLSLIVVQERQGLYQRIEKCYQKDVLLRKFNSGREWREKELDYLNETYELIKNDEEWLLFLSNFSSSKWDNFDLKERFKALFQLTKLTTILMKDEISAVTMLDDGEELFDQVKNYLPLFICDDKIFNDKKELKRDYKKSNIKILSPFANQNINIEVLGPYIQSKGERFTDYKKETLIGTSEIIYTVLAKLRLILLIHEYLPNLIDSRIAPKKKLFVEVLNLFQEVKECKFKRNLDVENLLEADFLISEDDINEILESEYTNIKDFYNKNCFYKIGKIMSLMLGVENTTASRMEYDLFELFRNIIILMGPHPLDHTVQTSETIEKLYNSFKLMCEDYEKLLQRDLEESKKYISNIELPLKLLRWKKD</sequence>
<dbReference type="KEGG" id="smoo:SMONO_v1c02680"/>